<evidence type="ECO:0000313" key="1">
    <source>
        <dbReference type="EMBL" id="ACS66017.1"/>
    </source>
</evidence>
<keyword evidence="1" id="KW-0614">Plasmid</keyword>
<dbReference type="AlphaFoldDB" id="C6BQH0"/>
<organism evidence="1">
    <name type="scientific">Ralstonia pickettii (strain 12D)</name>
    <dbReference type="NCBI Taxonomy" id="428406"/>
    <lineage>
        <taxon>Bacteria</taxon>
        <taxon>Pseudomonadati</taxon>
        <taxon>Pseudomonadota</taxon>
        <taxon>Betaproteobacteria</taxon>
        <taxon>Burkholderiales</taxon>
        <taxon>Burkholderiaceae</taxon>
        <taxon>Ralstonia</taxon>
    </lineage>
</organism>
<dbReference type="HOGENOM" id="CLU_2919469_0_0_4"/>
<gene>
    <name evidence="1" type="ordered locus">Rpic12D_4782</name>
</gene>
<reference evidence="1" key="1">
    <citation type="submission" date="2009-06" db="EMBL/GenBank/DDBJ databases">
        <title>Complete sequence plasmid 1 of Ralstonia pickettii 12D.</title>
        <authorList>
            <consortium name="US DOE Joint Genome Institute"/>
            <person name="Lucas S."/>
            <person name="Copeland A."/>
            <person name="Lapidus A."/>
            <person name="Glavina del Rio T."/>
            <person name="Dalin E."/>
            <person name="Tice H."/>
            <person name="Bruce D."/>
            <person name="Goodwin L."/>
            <person name="Pitluck S."/>
            <person name="Sims D."/>
            <person name="Meincke L."/>
            <person name="Brettin T."/>
            <person name="Detter J.C."/>
            <person name="Han C."/>
            <person name="Larimer F."/>
            <person name="Land M."/>
            <person name="Hauser L."/>
            <person name="Kyrpides N."/>
            <person name="Ovchinnikova G."/>
            <person name="Marsh T."/>
            <person name="Richardson P."/>
        </authorList>
    </citation>
    <scope>NUCLEOTIDE SEQUENCE [LARGE SCALE GENOMIC DNA]</scope>
    <source>
        <plasmid evidence="1">12D</plasmid>
        <plasmid evidence="1">pRp12D01</plasmid>
    </source>
</reference>
<proteinExistence type="predicted"/>
<evidence type="ECO:0008006" key="2">
    <source>
        <dbReference type="Google" id="ProtNLM"/>
    </source>
</evidence>
<name>C6BQH0_RALP1</name>
<geneLocation type="plasmid" evidence="1">
    <name>pRp12D01</name>
</geneLocation>
<dbReference type="EMBL" id="CP001646">
    <property type="protein sequence ID" value="ACS66017.1"/>
    <property type="molecule type" value="Genomic_DNA"/>
</dbReference>
<sequence>MTAGHQFEYRGTIYRVGTVDSRRWTNSGHATRVYATNTTTGLGGRYFDLRDNGLPYRFSPD</sequence>
<accession>C6BQH0</accession>
<dbReference type="KEGG" id="rpf:Rpic12D_4782"/>
<protein>
    <recommendedName>
        <fullName evidence="2">DUF1653 domain-containing protein</fullName>
    </recommendedName>
</protein>